<keyword evidence="4" id="KW-1185">Reference proteome</keyword>
<evidence type="ECO:0000313" key="3">
    <source>
        <dbReference type="EMBL" id="CAI5704345.1"/>
    </source>
</evidence>
<evidence type="ECO:0000256" key="1">
    <source>
        <dbReference type="SAM" id="Coils"/>
    </source>
</evidence>
<accession>A0AAV0SNM1</accession>
<reference evidence="3" key="2">
    <citation type="submission" date="2022-12" db="EMBL/GenBank/DDBJ databases">
        <authorList>
            <person name="Webb A."/>
        </authorList>
    </citation>
    <scope>NUCLEOTIDE SEQUENCE</scope>
    <source>
        <strain evidence="3">Pf2</strain>
    </source>
</reference>
<feature type="coiled-coil region" evidence="1">
    <location>
        <begin position="41"/>
        <end position="109"/>
    </location>
</feature>
<name>A0AAV0SNM1_9STRA</name>
<evidence type="ECO:0000313" key="5">
    <source>
        <dbReference type="Proteomes" id="UP001159659"/>
    </source>
</evidence>
<comment type="caution">
    <text evidence="3">The sequence shown here is derived from an EMBL/GenBank/DDBJ whole genome shotgun (WGS) entry which is preliminary data.</text>
</comment>
<dbReference type="EMBL" id="CANTFK010000017">
    <property type="protein sequence ID" value="CAI5704345.1"/>
    <property type="molecule type" value="Genomic_DNA"/>
</dbReference>
<protein>
    <submittedName>
        <fullName evidence="3">Uncharacterized protein</fullName>
    </submittedName>
</protein>
<evidence type="ECO:0000313" key="2">
    <source>
        <dbReference type="EMBL" id="CAH0485511.1"/>
    </source>
</evidence>
<proteinExistence type="predicted"/>
<reference evidence="2 4" key="1">
    <citation type="submission" date="2021-11" db="EMBL/GenBank/DDBJ databases">
        <authorList>
            <person name="Islam A."/>
            <person name="Islam S."/>
            <person name="Flora M.S."/>
            <person name="Rahman M."/>
            <person name="Ziaur R.M."/>
            <person name="Epstein J.H."/>
            <person name="Hassan M."/>
            <person name="Klassen M."/>
            <person name="Woodard K."/>
            <person name="Webb A."/>
            <person name="Webby R.J."/>
            <person name="El Zowalaty M.E."/>
        </authorList>
    </citation>
    <scope>NUCLEOTIDE SEQUENCE [LARGE SCALE GENOMIC DNA]</scope>
    <source>
        <strain evidence="2">Pf1</strain>
    </source>
</reference>
<dbReference type="AlphaFoldDB" id="A0AAV0SNM1"/>
<dbReference type="Proteomes" id="UP001159659">
    <property type="component" value="Unassembled WGS sequence"/>
</dbReference>
<dbReference type="EMBL" id="CAKLBC010000256">
    <property type="protein sequence ID" value="CAH0485511.1"/>
    <property type="molecule type" value="Genomic_DNA"/>
</dbReference>
<sequence length="135" mass="16194">MSAPQRRFQTNEEYEEEQLLIDLESELQLVQTLKLQIHQRVEQLLQDHKYLEQQQRRLQRQYDRHDAGAATARMLQLQDKERERLAAVQAKCEREEEEMKVKAEKARRNREHTIETQDGDIENLDTFLTEDAANF</sequence>
<gene>
    <name evidence="2" type="ORF">PFR001_LOCUS1203</name>
    <name evidence="3" type="ORF">PFR002_LOCUS123</name>
</gene>
<organism evidence="3 5">
    <name type="scientific">Peronospora farinosa</name>
    <dbReference type="NCBI Taxonomy" id="134698"/>
    <lineage>
        <taxon>Eukaryota</taxon>
        <taxon>Sar</taxon>
        <taxon>Stramenopiles</taxon>
        <taxon>Oomycota</taxon>
        <taxon>Peronosporomycetes</taxon>
        <taxon>Peronosporales</taxon>
        <taxon>Peronosporaceae</taxon>
        <taxon>Peronospora</taxon>
    </lineage>
</organism>
<keyword evidence="1" id="KW-0175">Coiled coil</keyword>
<dbReference type="Proteomes" id="UP001157938">
    <property type="component" value="Unassembled WGS sequence"/>
</dbReference>
<evidence type="ECO:0000313" key="4">
    <source>
        <dbReference type="Proteomes" id="UP001157938"/>
    </source>
</evidence>